<comment type="caution">
    <text evidence="1">The sequence shown here is derived from an EMBL/GenBank/DDBJ whole genome shotgun (WGS) entry which is preliminary data.</text>
</comment>
<keyword evidence="2" id="KW-1185">Reference proteome</keyword>
<dbReference type="RefSeq" id="WP_129460955.1">
    <property type="nucleotide sequence ID" value="NZ_SBKN01000002.1"/>
</dbReference>
<dbReference type="AlphaFoldDB" id="A0A4Q1KA40"/>
<protein>
    <recommendedName>
        <fullName evidence="3">Glycosyl transferase</fullName>
    </recommendedName>
</protein>
<reference evidence="2" key="1">
    <citation type="submission" date="2019-01" db="EMBL/GenBank/DDBJ databases">
        <title>Cytophagaceae bacterium strain CAR-16.</title>
        <authorList>
            <person name="Chen W.-M."/>
        </authorList>
    </citation>
    <scope>NUCLEOTIDE SEQUENCE [LARGE SCALE GENOMIC DNA]</scope>
    <source>
        <strain evidence="2">WWJ-16</strain>
    </source>
</reference>
<proteinExistence type="predicted"/>
<dbReference type="Proteomes" id="UP000289857">
    <property type="component" value="Unassembled WGS sequence"/>
</dbReference>
<name>A0A4Q1KA40_9FLAO</name>
<dbReference type="EMBL" id="SBKN01000002">
    <property type="protein sequence ID" value="RXR23476.1"/>
    <property type="molecule type" value="Genomic_DNA"/>
</dbReference>
<accession>A0A4Q1KA40</accession>
<dbReference type="InterPro" id="IPR029044">
    <property type="entry name" value="Nucleotide-diphossugar_trans"/>
</dbReference>
<dbReference type="SUPFAM" id="SSF53448">
    <property type="entry name" value="Nucleotide-diphospho-sugar transferases"/>
    <property type="match status" value="1"/>
</dbReference>
<dbReference type="OrthoDB" id="850028at2"/>
<dbReference type="Gene3D" id="3.90.550.10">
    <property type="entry name" value="Spore Coat Polysaccharide Biosynthesis Protein SpsA, Chain A"/>
    <property type="match status" value="1"/>
</dbReference>
<evidence type="ECO:0000313" key="2">
    <source>
        <dbReference type="Proteomes" id="UP000289857"/>
    </source>
</evidence>
<sequence length="294" mass="34700">MTHQNHLIYVAFGGSDYRNEVVWSLLSLYLQHPEPDFNIHIFTDVVSEMKAQLPHSVVFHELTPDQIHWWKGPQNYPYRVKIKVLQQMLETHTGNFLYLDTDVIVRQSLSPLFASIAQGSVFMDANEGPLHANKGGIARKMKKLLRNQQQFRLPNGEIVHLDTQFEVWNSGCIGLTNRQLPQLQKAEALMDVLYAAYPLFSMEQIAVTEALQSSGLHETKSYLHHYWYFKEFRPVIRDFLKHYPTWEARLQHLHSWDPWELSVGKRQYKLKGFWGRTYQKIRYGYRWKNPVFLP</sequence>
<evidence type="ECO:0008006" key="3">
    <source>
        <dbReference type="Google" id="ProtNLM"/>
    </source>
</evidence>
<evidence type="ECO:0000313" key="1">
    <source>
        <dbReference type="EMBL" id="RXR23476.1"/>
    </source>
</evidence>
<organism evidence="1 2">
    <name type="scientific">Flavobacterium stagni</name>
    <dbReference type="NCBI Taxonomy" id="2506421"/>
    <lineage>
        <taxon>Bacteria</taxon>
        <taxon>Pseudomonadati</taxon>
        <taxon>Bacteroidota</taxon>
        <taxon>Flavobacteriia</taxon>
        <taxon>Flavobacteriales</taxon>
        <taxon>Flavobacteriaceae</taxon>
        <taxon>Flavobacterium</taxon>
    </lineage>
</organism>
<gene>
    <name evidence="1" type="ORF">EQG61_05785</name>
</gene>